<organism evidence="1 2">
    <name type="scientific">Pyrrhoderma noxium</name>
    <dbReference type="NCBI Taxonomy" id="2282107"/>
    <lineage>
        <taxon>Eukaryota</taxon>
        <taxon>Fungi</taxon>
        <taxon>Dikarya</taxon>
        <taxon>Basidiomycota</taxon>
        <taxon>Agaricomycotina</taxon>
        <taxon>Agaricomycetes</taxon>
        <taxon>Hymenochaetales</taxon>
        <taxon>Hymenochaetaceae</taxon>
        <taxon>Pyrrhoderma</taxon>
    </lineage>
</organism>
<dbReference type="InParanoid" id="A0A286UF30"/>
<keyword evidence="2" id="KW-1185">Reference proteome</keyword>
<sequence>MCRTPYLSLPIGSIFAFSINARATLEHVCDVELERDLESYEPRLMVGYVRDISPHGLDIGILVSQPYIYTESVSLTPITRRGFAVQTQNNTSSHIRGNSCIHTSPYQKVNPPLGYETITSVTDNIFSSLNSPSSPFASVSSPSGLISSIAAQAPQIKTSEALPWPQVYAYRPQVAPGTRSTGVLGRSHRCIIGSYNARGLRPRTQARIVKGEIHRLESILNGLEGEEVEELVEEVGSHLARRQVLSKSRSFSMSISSPSSLVPKNQDICSTNSSWPTLNVILNDANKRVSAGNGAVTLPIVIDIVMDLDKVTKLPESPELFEQEVRRLEELENVTMKRLNDKIDQWSKMLREPEFLEDPMKDFEVTTLA</sequence>
<evidence type="ECO:0000313" key="2">
    <source>
        <dbReference type="Proteomes" id="UP000217199"/>
    </source>
</evidence>
<dbReference type="AlphaFoldDB" id="A0A286UF30"/>
<name>A0A286UF30_9AGAM</name>
<gene>
    <name evidence="1" type="ORF">PNOK_0658000</name>
</gene>
<dbReference type="Proteomes" id="UP000217199">
    <property type="component" value="Unassembled WGS sequence"/>
</dbReference>
<reference evidence="1 2" key="1">
    <citation type="journal article" date="2017" name="Mol. Ecol.">
        <title>Comparative and population genomic landscape of Phellinus noxius: A hypervariable fungus causing root rot in trees.</title>
        <authorList>
            <person name="Chung C.L."/>
            <person name="Lee T.J."/>
            <person name="Akiba M."/>
            <person name="Lee H.H."/>
            <person name="Kuo T.H."/>
            <person name="Liu D."/>
            <person name="Ke H.M."/>
            <person name="Yokoi T."/>
            <person name="Roa M.B."/>
            <person name="Lu M.J."/>
            <person name="Chang Y.Y."/>
            <person name="Ann P.J."/>
            <person name="Tsai J.N."/>
            <person name="Chen C.Y."/>
            <person name="Tzean S.S."/>
            <person name="Ota Y."/>
            <person name="Hattori T."/>
            <person name="Sahashi N."/>
            <person name="Liou R.F."/>
            <person name="Kikuchi T."/>
            <person name="Tsai I.J."/>
        </authorList>
    </citation>
    <scope>NUCLEOTIDE SEQUENCE [LARGE SCALE GENOMIC DNA]</scope>
    <source>
        <strain evidence="1 2">FFPRI411160</strain>
    </source>
</reference>
<dbReference type="EMBL" id="NBII01000006">
    <property type="protein sequence ID" value="PAV18094.1"/>
    <property type="molecule type" value="Genomic_DNA"/>
</dbReference>
<evidence type="ECO:0000313" key="1">
    <source>
        <dbReference type="EMBL" id="PAV18094.1"/>
    </source>
</evidence>
<dbReference type="OrthoDB" id="10671794at2759"/>
<proteinExistence type="predicted"/>
<protein>
    <submittedName>
        <fullName evidence="1">Uncharacterized protein</fullName>
    </submittedName>
</protein>
<accession>A0A286UF30</accession>
<comment type="caution">
    <text evidence="1">The sequence shown here is derived from an EMBL/GenBank/DDBJ whole genome shotgun (WGS) entry which is preliminary data.</text>
</comment>